<dbReference type="OrthoDB" id="2626955at2"/>
<organism evidence="1 2">
    <name type="scientific">Domibacillus epiphyticus</name>
    <dbReference type="NCBI Taxonomy" id="1714355"/>
    <lineage>
        <taxon>Bacteria</taxon>
        <taxon>Bacillati</taxon>
        <taxon>Bacillota</taxon>
        <taxon>Bacilli</taxon>
        <taxon>Bacillales</taxon>
        <taxon>Bacillaceae</taxon>
        <taxon>Domibacillus</taxon>
    </lineage>
</organism>
<reference evidence="1 2" key="1">
    <citation type="submission" date="2016-12" db="EMBL/GenBank/DDBJ databases">
        <title>Domibacillus sp. SAB 38T whole genome sequencing.</title>
        <authorList>
            <person name="Verma A."/>
            <person name="Ojha A.K."/>
            <person name="Krishnamurthi S."/>
        </authorList>
    </citation>
    <scope>NUCLEOTIDE SEQUENCE [LARGE SCALE GENOMIC DNA]</scope>
    <source>
        <strain evidence="1 2">SAB 38</strain>
    </source>
</reference>
<evidence type="ECO:0000313" key="1">
    <source>
        <dbReference type="EMBL" id="OMP67346.1"/>
    </source>
</evidence>
<dbReference type="AlphaFoldDB" id="A0A1V2A8Q2"/>
<comment type="caution">
    <text evidence="1">The sequence shown here is derived from an EMBL/GenBank/DDBJ whole genome shotgun (WGS) entry which is preliminary data.</text>
</comment>
<dbReference type="Proteomes" id="UP000188613">
    <property type="component" value="Unassembled WGS sequence"/>
</dbReference>
<protein>
    <submittedName>
        <fullName evidence="1">DUF1292 domain-containing protein</fullName>
    </submittedName>
</protein>
<name>A0A1V2A8Q2_9BACI</name>
<proteinExistence type="predicted"/>
<accession>A0A1V2A8Q2</accession>
<sequence>MEKIERGDILTLMDENNQEQEFEVLGTLSIDGTEYAAVGSVEETQKEPGEEIEIFFFKIDDEEQLTIIESGEEFDKVFVAFDESIEQ</sequence>
<dbReference type="Pfam" id="PF06949">
    <property type="entry name" value="DUF1292"/>
    <property type="match status" value="1"/>
</dbReference>
<dbReference type="EMBL" id="MSFI01000010">
    <property type="protein sequence ID" value="OMP67346.1"/>
    <property type="molecule type" value="Genomic_DNA"/>
</dbReference>
<dbReference type="RefSeq" id="WP_076764915.1">
    <property type="nucleotide sequence ID" value="NZ_MSFI01000010.1"/>
</dbReference>
<gene>
    <name evidence="1" type="ORF">BTO28_07445</name>
</gene>
<keyword evidence="2" id="KW-1185">Reference proteome</keyword>
<dbReference type="InterPro" id="IPR009711">
    <property type="entry name" value="UPF0473"/>
</dbReference>
<dbReference type="STRING" id="1714355.BTO28_07445"/>
<evidence type="ECO:0000313" key="2">
    <source>
        <dbReference type="Proteomes" id="UP000188613"/>
    </source>
</evidence>